<dbReference type="EMBL" id="BMAV01025412">
    <property type="protein sequence ID" value="GFS41300.1"/>
    <property type="molecule type" value="Genomic_DNA"/>
</dbReference>
<comment type="caution">
    <text evidence="1">The sequence shown here is derived from an EMBL/GenBank/DDBJ whole genome shotgun (WGS) entry which is preliminary data.</text>
</comment>
<name>A0A8X6MCD9_9ARAC</name>
<evidence type="ECO:0000313" key="2">
    <source>
        <dbReference type="Proteomes" id="UP000886998"/>
    </source>
</evidence>
<reference evidence="1" key="1">
    <citation type="submission" date="2020-08" db="EMBL/GenBank/DDBJ databases">
        <title>Multicomponent nature underlies the extraordinary mechanical properties of spider dragline silk.</title>
        <authorList>
            <person name="Kono N."/>
            <person name="Nakamura H."/>
            <person name="Mori M."/>
            <person name="Yoshida Y."/>
            <person name="Ohtoshi R."/>
            <person name="Malay A.D."/>
            <person name="Moran D.A.P."/>
            <person name="Tomita M."/>
            <person name="Numata K."/>
            <person name="Arakawa K."/>
        </authorList>
    </citation>
    <scope>NUCLEOTIDE SEQUENCE</scope>
</reference>
<protein>
    <submittedName>
        <fullName evidence="1">Uncharacterized protein</fullName>
    </submittedName>
</protein>
<accession>A0A8X6MCD9</accession>
<gene>
    <name evidence="1" type="ORF">TNIN_495941</name>
</gene>
<evidence type="ECO:0000313" key="1">
    <source>
        <dbReference type="EMBL" id="GFS41300.1"/>
    </source>
</evidence>
<proteinExistence type="predicted"/>
<dbReference type="Proteomes" id="UP000886998">
    <property type="component" value="Unassembled WGS sequence"/>
</dbReference>
<keyword evidence="2" id="KW-1185">Reference proteome</keyword>
<sequence>MATPSKPNRIERDLSNKELGCDDVRRIWPLRERSFFTPTPALNEKSQGPLSGFILVNKADSSLGLTRFVCPPLSQVSPALYSNCPLSFSL</sequence>
<dbReference type="AlphaFoldDB" id="A0A8X6MCD9"/>
<organism evidence="1 2">
    <name type="scientific">Trichonephila inaurata madagascariensis</name>
    <dbReference type="NCBI Taxonomy" id="2747483"/>
    <lineage>
        <taxon>Eukaryota</taxon>
        <taxon>Metazoa</taxon>
        <taxon>Ecdysozoa</taxon>
        <taxon>Arthropoda</taxon>
        <taxon>Chelicerata</taxon>
        <taxon>Arachnida</taxon>
        <taxon>Araneae</taxon>
        <taxon>Araneomorphae</taxon>
        <taxon>Entelegynae</taxon>
        <taxon>Araneoidea</taxon>
        <taxon>Nephilidae</taxon>
        <taxon>Trichonephila</taxon>
        <taxon>Trichonephila inaurata</taxon>
    </lineage>
</organism>